<evidence type="ECO:0000313" key="2">
    <source>
        <dbReference type="Proteomes" id="UP001396334"/>
    </source>
</evidence>
<dbReference type="EMBL" id="JBBPBN010000003">
    <property type="protein sequence ID" value="KAK9043380.1"/>
    <property type="molecule type" value="Genomic_DNA"/>
</dbReference>
<protein>
    <submittedName>
        <fullName evidence="1">Uncharacterized protein</fullName>
    </submittedName>
</protein>
<reference evidence="1 2" key="1">
    <citation type="journal article" date="2024" name="G3 (Bethesda)">
        <title>Genome assembly of Hibiscus sabdariffa L. provides insights into metabolisms of medicinal natural products.</title>
        <authorList>
            <person name="Kim T."/>
        </authorList>
    </citation>
    <scope>NUCLEOTIDE SEQUENCE [LARGE SCALE GENOMIC DNA]</scope>
    <source>
        <strain evidence="1">TK-2024</strain>
        <tissue evidence="1">Old leaves</tissue>
    </source>
</reference>
<organism evidence="1 2">
    <name type="scientific">Hibiscus sabdariffa</name>
    <name type="common">roselle</name>
    <dbReference type="NCBI Taxonomy" id="183260"/>
    <lineage>
        <taxon>Eukaryota</taxon>
        <taxon>Viridiplantae</taxon>
        <taxon>Streptophyta</taxon>
        <taxon>Embryophyta</taxon>
        <taxon>Tracheophyta</taxon>
        <taxon>Spermatophyta</taxon>
        <taxon>Magnoliopsida</taxon>
        <taxon>eudicotyledons</taxon>
        <taxon>Gunneridae</taxon>
        <taxon>Pentapetalae</taxon>
        <taxon>rosids</taxon>
        <taxon>malvids</taxon>
        <taxon>Malvales</taxon>
        <taxon>Malvaceae</taxon>
        <taxon>Malvoideae</taxon>
        <taxon>Hibiscus</taxon>
    </lineage>
</organism>
<name>A0ABR2U0W0_9ROSI</name>
<accession>A0ABR2U0W0</accession>
<dbReference type="Proteomes" id="UP001396334">
    <property type="component" value="Unassembled WGS sequence"/>
</dbReference>
<proteinExistence type="predicted"/>
<keyword evidence="2" id="KW-1185">Reference proteome</keyword>
<gene>
    <name evidence="1" type="ORF">V6N11_071725</name>
</gene>
<evidence type="ECO:0000313" key="1">
    <source>
        <dbReference type="EMBL" id="KAK9043380.1"/>
    </source>
</evidence>
<comment type="caution">
    <text evidence="1">The sequence shown here is derived from an EMBL/GenBank/DDBJ whole genome shotgun (WGS) entry which is preliminary data.</text>
</comment>
<sequence length="77" mass="8981">MSGRSFSTPREVAIRIIVLSVRVVLYQYRLENLPPNVDLRPRVRTTVANVIQVRSRRMHGYGDPDKVYSTLRLCEHE</sequence>